<accession>A0A1H3ATN3</accession>
<evidence type="ECO:0000256" key="2">
    <source>
        <dbReference type="ARBA" id="ARBA00023015"/>
    </source>
</evidence>
<sequence length="296" mass="33159">MSIKLDLYKIFCEVAKHGSFSKAAKSLYMTQPAVSQAIMQLESELEIRLFTRTPKGVVLTNEGQILFEHVNSAINLIGVGQRKVIESKNLMAGELKIGVGDTISRYFLLPYLEKFHSAYPNIKLKIVNGTTHELCTLLKSGEVDIAICNLPVRDSSLEIIELMDIHDIFVCGAKYKEKLSMPLSFKQLAKLPLILLELKSNSRLYVEKYILSKGVKIEPEIELGSHDLLLEFARINLGISCVIKEFSQEYLSNKLVYEVELNEEIPKRTIGVCFLKTVSLSPAATKFVQDCGIGTL</sequence>
<dbReference type="SUPFAM" id="SSF53850">
    <property type="entry name" value="Periplasmic binding protein-like II"/>
    <property type="match status" value="1"/>
</dbReference>
<dbReference type="InterPro" id="IPR005119">
    <property type="entry name" value="LysR_subst-bd"/>
</dbReference>
<dbReference type="InterPro" id="IPR036388">
    <property type="entry name" value="WH-like_DNA-bd_sf"/>
</dbReference>
<keyword evidence="2" id="KW-0805">Transcription regulation</keyword>
<dbReference type="Gene3D" id="3.40.190.290">
    <property type="match status" value="1"/>
</dbReference>
<evidence type="ECO:0000313" key="6">
    <source>
        <dbReference type="EMBL" id="SDX32983.1"/>
    </source>
</evidence>
<evidence type="ECO:0000259" key="5">
    <source>
        <dbReference type="PROSITE" id="PS50931"/>
    </source>
</evidence>
<keyword evidence="3 6" id="KW-0238">DNA-binding</keyword>
<evidence type="ECO:0000313" key="7">
    <source>
        <dbReference type="Proteomes" id="UP000198828"/>
    </source>
</evidence>
<dbReference type="EMBL" id="FNNG01000009">
    <property type="protein sequence ID" value="SDX32983.1"/>
    <property type="molecule type" value="Genomic_DNA"/>
</dbReference>
<dbReference type="GO" id="GO:0000976">
    <property type="term" value="F:transcription cis-regulatory region binding"/>
    <property type="evidence" value="ECO:0007669"/>
    <property type="project" value="TreeGrafter"/>
</dbReference>
<dbReference type="FunFam" id="1.10.10.10:FF:000001">
    <property type="entry name" value="LysR family transcriptional regulator"/>
    <property type="match status" value="1"/>
</dbReference>
<dbReference type="AlphaFoldDB" id="A0A1H3ATN3"/>
<protein>
    <submittedName>
        <fullName evidence="6">DNA-binding transcriptional regulator, LysR family</fullName>
    </submittedName>
</protein>
<dbReference type="PANTHER" id="PTHR30126:SF64">
    <property type="entry name" value="HTH-TYPE TRANSCRIPTIONAL REGULATOR CITR"/>
    <property type="match status" value="1"/>
</dbReference>
<dbReference type="CDD" id="cd05466">
    <property type="entry name" value="PBP2_LTTR_substrate"/>
    <property type="match status" value="1"/>
</dbReference>
<name>A0A1H3ATN3_9FIRM</name>
<dbReference type="RefSeq" id="WP_093753523.1">
    <property type="nucleotide sequence ID" value="NZ_BSYN01000008.1"/>
</dbReference>
<dbReference type="PROSITE" id="PS50931">
    <property type="entry name" value="HTH_LYSR"/>
    <property type="match status" value="1"/>
</dbReference>
<dbReference type="GO" id="GO:0003700">
    <property type="term" value="F:DNA-binding transcription factor activity"/>
    <property type="evidence" value="ECO:0007669"/>
    <property type="project" value="InterPro"/>
</dbReference>
<proteinExistence type="inferred from homology"/>
<reference evidence="6 7" key="1">
    <citation type="submission" date="2016-10" db="EMBL/GenBank/DDBJ databases">
        <authorList>
            <person name="de Groot N.N."/>
        </authorList>
    </citation>
    <scope>NUCLEOTIDE SEQUENCE [LARGE SCALE GENOMIC DNA]</scope>
    <source>
        <strain evidence="6 7">DSM 23310</strain>
    </source>
</reference>
<dbReference type="Pfam" id="PF00126">
    <property type="entry name" value="HTH_1"/>
    <property type="match status" value="1"/>
</dbReference>
<keyword evidence="4" id="KW-0804">Transcription</keyword>
<dbReference type="InterPro" id="IPR000847">
    <property type="entry name" value="LysR_HTH_N"/>
</dbReference>
<evidence type="ECO:0000256" key="3">
    <source>
        <dbReference type="ARBA" id="ARBA00023125"/>
    </source>
</evidence>
<dbReference type="PRINTS" id="PR00039">
    <property type="entry name" value="HTHLYSR"/>
</dbReference>
<feature type="domain" description="HTH lysR-type" evidence="5">
    <location>
        <begin position="3"/>
        <end position="60"/>
    </location>
</feature>
<gene>
    <name evidence="6" type="ORF">SAMN05660923_02132</name>
</gene>
<evidence type="ECO:0000256" key="4">
    <source>
        <dbReference type="ARBA" id="ARBA00023163"/>
    </source>
</evidence>
<dbReference type="PANTHER" id="PTHR30126">
    <property type="entry name" value="HTH-TYPE TRANSCRIPTIONAL REGULATOR"/>
    <property type="match status" value="1"/>
</dbReference>
<dbReference type="SUPFAM" id="SSF46785">
    <property type="entry name" value="Winged helix' DNA-binding domain"/>
    <property type="match status" value="1"/>
</dbReference>
<comment type="similarity">
    <text evidence="1">Belongs to the LysR transcriptional regulatory family.</text>
</comment>
<keyword evidence="7" id="KW-1185">Reference proteome</keyword>
<dbReference type="Gene3D" id="1.10.10.10">
    <property type="entry name" value="Winged helix-like DNA-binding domain superfamily/Winged helix DNA-binding domain"/>
    <property type="match status" value="1"/>
</dbReference>
<dbReference type="Proteomes" id="UP000198828">
    <property type="component" value="Unassembled WGS sequence"/>
</dbReference>
<evidence type="ECO:0000256" key="1">
    <source>
        <dbReference type="ARBA" id="ARBA00009437"/>
    </source>
</evidence>
<dbReference type="Pfam" id="PF03466">
    <property type="entry name" value="LysR_substrate"/>
    <property type="match status" value="1"/>
</dbReference>
<organism evidence="6 7">
    <name type="scientific">Tepidimicrobium xylanilyticum</name>
    <dbReference type="NCBI Taxonomy" id="1123352"/>
    <lineage>
        <taxon>Bacteria</taxon>
        <taxon>Bacillati</taxon>
        <taxon>Bacillota</taxon>
        <taxon>Tissierellia</taxon>
        <taxon>Tissierellales</taxon>
        <taxon>Tepidimicrobiaceae</taxon>
        <taxon>Tepidimicrobium</taxon>
    </lineage>
</organism>
<dbReference type="InterPro" id="IPR036390">
    <property type="entry name" value="WH_DNA-bd_sf"/>
</dbReference>
<dbReference type="OrthoDB" id="9778774at2"/>